<name>A0A6J6K4S8_9ZZZZ</name>
<dbReference type="EMBL" id="CAEZWB010000037">
    <property type="protein sequence ID" value="CAB4644286.1"/>
    <property type="molecule type" value="Genomic_DNA"/>
</dbReference>
<organism evidence="3">
    <name type="scientific">freshwater metagenome</name>
    <dbReference type="NCBI Taxonomy" id="449393"/>
    <lineage>
        <taxon>unclassified sequences</taxon>
        <taxon>metagenomes</taxon>
        <taxon>ecological metagenomes</taxon>
    </lineage>
</organism>
<evidence type="ECO:0000259" key="2">
    <source>
        <dbReference type="Pfam" id="PF02481"/>
    </source>
</evidence>
<proteinExistence type="inferred from homology"/>
<dbReference type="Gene3D" id="3.40.50.450">
    <property type="match status" value="1"/>
</dbReference>
<sequence length="261" mass="27640">MASHLAFDLAEHGVSTVSGLARGIDAWAHKGVFTACERGVARPQRRSQSVAAIGLPIGVVASGLDVVYPRENADLWKFVGEQGLLLSESPPGTMPEAFRFPMRNRILAALSEVLVVVESRTSGGSMITVEEAQKRDITVMAVPGSPRNTSSAGTNLLLQQGCAPVVDVQDVLVALGLDSRGRHPRVFDVRRHPNAHDVAVLNAMCGEALTLDQVLMRTQGDLVATALALGRLESDGWVVNNSGWWEVLGALPAAGYGESSG</sequence>
<reference evidence="3" key="1">
    <citation type="submission" date="2020-05" db="EMBL/GenBank/DDBJ databases">
        <authorList>
            <person name="Chiriac C."/>
            <person name="Salcher M."/>
            <person name="Ghai R."/>
            <person name="Kavagutti S V."/>
        </authorList>
    </citation>
    <scope>NUCLEOTIDE SEQUENCE</scope>
</reference>
<dbReference type="PANTHER" id="PTHR43022:SF1">
    <property type="entry name" value="PROTEIN SMF"/>
    <property type="match status" value="1"/>
</dbReference>
<accession>A0A6J6K4S8</accession>
<dbReference type="SUPFAM" id="SSF102405">
    <property type="entry name" value="MCP/YpsA-like"/>
    <property type="match status" value="1"/>
</dbReference>
<dbReference type="InterPro" id="IPR057666">
    <property type="entry name" value="DrpA_SLOG"/>
</dbReference>
<feature type="domain" description="Smf/DprA SLOG" evidence="2">
    <location>
        <begin position="2"/>
        <end position="174"/>
    </location>
</feature>
<evidence type="ECO:0000256" key="1">
    <source>
        <dbReference type="ARBA" id="ARBA00006525"/>
    </source>
</evidence>
<dbReference type="PANTHER" id="PTHR43022">
    <property type="entry name" value="PROTEIN SMF"/>
    <property type="match status" value="1"/>
</dbReference>
<dbReference type="InterPro" id="IPR003488">
    <property type="entry name" value="DprA"/>
</dbReference>
<gene>
    <name evidence="3" type="ORF">UFOPK2166_00436</name>
</gene>
<evidence type="ECO:0000313" key="3">
    <source>
        <dbReference type="EMBL" id="CAB4644286.1"/>
    </source>
</evidence>
<protein>
    <submittedName>
        <fullName evidence="3">Unannotated protein</fullName>
    </submittedName>
</protein>
<dbReference type="Pfam" id="PF02481">
    <property type="entry name" value="DNA_processg_A"/>
    <property type="match status" value="1"/>
</dbReference>
<comment type="similarity">
    <text evidence="1">Belongs to the DprA/Smf family.</text>
</comment>
<dbReference type="AlphaFoldDB" id="A0A6J6K4S8"/>
<dbReference type="GO" id="GO:0009294">
    <property type="term" value="P:DNA-mediated transformation"/>
    <property type="evidence" value="ECO:0007669"/>
    <property type="project" value="InterPro"/>
</dbReference>